<feature type="binding site" evidence="18">
    <location>
        <position position="260"/>
    </location>
    <ligand>
        <name>Zn(2+)</name>
        <dbReference type="ChEBI" id="CHEBI:29105"/>
    </ligand>
</feature>
<keyword evidence="11 18" id="KW-0479">Metal-binding</keyword>
<name>A0A917VYZ9_9BACL</name>
<keyword evidence="16 18" id="KW-0456">Lyase</keyword>
<dbReference type="InterPro" id="IPR050071">
    <property type="entry name" value="Dehydroquinate_synthase"/>
</dbReference>
<dbReference type="PANTHER" id="PTHR43622:SF7">
    <property type="entry name" value="3-DEHYDROQUINATE SYNTHASE, CHLOROPLASTIC"/>
    <property type="match status" value="1"/>
</dbReference>
<sequence>METLMIRTQTGSYPIFVGKGLLPRADELIKDVYSSSYIITDSHVAPRYLNELEKTLRNRQVFHYIAEAGEQSKNLAEYNRIITDMLEKKLDRNTCVIALGGGVVGDLAGFVAATYLRGVAFLQMPTTLLAHDSSVGGKVGIDHALGKNLIGAFYPPAAVIYDTATLETLPFRELQSGFAELIKHSLISSPDFYQELKKAIPERSMLTPDAVGSFLIRGISVKAKIVELDEHESGPRKFLNFGHTLGHALEKELGFGTLTHGEGVAVGSLFALKLSEAYYGHPLPVKELAEWYVRLGLPTKVPDGLTAEGLMEQMKYDKKNRDGHYHFVLMKSIGRPETRQVPESLVRGTLFSFMNHMLTD</sequence>
<evidence type="ECO:0000256" key="16">
    <source>
        <dbReference type="ARBA" id="ARBA00023239"/>
    </source>
</evidence>
<feature type="binding site" evidence="18">
    <location>
        <position position="138"/>
    </location>
    <ligand>
        <name>NAD(+)</name>
        <dbReference type="ChEBI" id="CHEBI:57540"/>
    </ligand>
</feature>
<comment type="catalytic activity">
    <reaction evidence="1 18">
        <text>7-phospho-2-dehydro-3-deoxy-D-arabino-heptonate = 3-dehydroquinate + phosphate</text>
        <dbReference type="Rhea" id="RHEA:21968"/>
        <dbReference type="ChEBI" id="CHEBI:32364"/>
        <dbReference type="ChEBI" id="CHEBI:43474"/>
        <dbReference type="ChEBI" id="CHEBI:58394"/>
        <dbReference type="EC" id="4.2.3.4"/>
    </reaction>
</comment>
<dbReference type="Gene3D" id="1.20.1090.10">
    <property type="entry name" value="Dehydroquinate synthase-like - alpha domain"/>
    <property type="match status" value="1"/>
</dbReference>
<feature type="binding site" evidence="18">
    <location>
        <position position="147"/>
    </location>
    <ligand>
        <name>NAD(+)</name>
        <dbReference type="ChEBI" id="CHEBI:57540"/>
    </ligand>
</feature>
<evidence type="ECO:0000256" key="11">
    <source>
        <dbReference type="ARBA" id="ARBA00022723"/>
    </source>
</evidence>
<dbReference type="SUPFAM" id="SSF56796">
    <property type="entry name" value="Dehydroquinate synthase-like"/>
    <property type="match status" value="1"/>
</dbReference>
<organism evidence="21 22">
    <name type="scientific">Sporolactobacillus putidus</name>
    <dbReference type="NCBI Taxonomy" id="492735"/>
    <lineage>
        <taxon>Bacteria</taxon>
        <taxon>Bacillati</taxon>
        <taxon>Bacillota</taxon>
        <taxon>Bacilli</taxon>
        <taxon>Bacillales</taxon>
        <taxon>Sporolactobacillaceae</taxon>
        <taxon>Sporolactobacillus</taxon>
    </lineage>
</organism>
<feature type="binding site" evidence="18">
    <location>
        <position position="243"/>
    </location>
    <ligand>
        <name>Zn(2+)</name>
        <dbReference type="ChEBI" id="CHEBI:29105"/>
    </ligand>
</feature>
<dbReference type="GO" id="GO:0046872">
    <property type="term" value="F:metal ion binding"/>
    <property type="evidence" value="ECO:0007669"/>
    <property type="project" value="UniProtKB-KW"/>
</dbReference>
<evidence type="ECO:0000256" key="9">
    <source>
        <dbReference type="ARBA" id="ARBA00022490"/>
    </source>
</evidence>
<dbReference type="GO" id="GO:0009073">
    <property type="term" value="P:aromatic amino acid family biosynthetic process"/>
    <property type="evidence" value="ECO:0007669"/>
    <property type="project" value="UniProtKB-KW"/>
</dbReference>
<reference evidence="21" key="1">
    <citation type="journal article" date="2014" name="Int. J. Syst. Evol. Microbiol.">
        <title>Complete genome sequence of Corynebacterium casei LMG S-19264T (=DSM 44701T), isolated from a smear-ripened cheese.</title>
        <authorList>
            <consortium name="US DOE Joint Genome Institute (JGI-PGF)"/>
            <person name="Walter F."/>
            <person name="Albersmeier A."/>
            <person name="Kalinowski J."/>
            <person name="Ruckert C."/>
        </authorList>
    </citation>
    <scope>NUCLEOTIDE SEQUENCE</scope>
    <source>
        <strain evidence="21">JCM 15325</strain>
    </source>
</reference>
<reference evidence="21" key="2">
    <citation type="submission" date="2020-09" db="EMBL/GenBank/DDBJ databases">
        <authorList>
            <person name="Sun Q."/>
            <person name="Ohkuma M."/>
        </authorList>
    </citation>
    <scope>NUCLEOTIDE SEQUENCE</scope>
    <source>
        <strain evidence="21">JCM 15325</strain>
    </source>
</reference>
<evidence type="ECO:0000256" key="17">
    <source>
        <dbReference type="ARBA" id="ARBA00023285"/>
    </source>
</evidence>
<dbReference type="CDD" id="cd08195">
    <property type="entry name" value="DHQS"/>
    <property type="match status" value="1"/>
</dbReference>
<dbReference type="AlphaFoldDB" id="A0A917VYZ9"/>
<gene>
    <name evidence="18 21" type="primary">aroB</name>
    <name evidence="21" type="ORF">GCM10007968_09060</name>
</gene>
<evidence type="ECO:0000256" key="14">
    <source>
        <dbReference type="ARBA" id="ARBA00023027"/>
    </source>
</evidence>
<dbReference type="InterPro" id="IPR056179">
    <property type="entry name" value="DHQS_C"/>
</dbReference>
<keyword evidence="9 18" id="KW-0963">Cytoplasm</keyword>
<dbReference type="NCBIfam" id="TIGR01357">
    <property type="entry name" value="aroB"/>
    <property type="match status" value="1"/>
</dbReference>
<keyword evidence="10 18" id="KW-0028">Amino-acid biosynthesis</keyword>
<dbReference type="GO" id="GO:0005737">
    <property type="term" value="C:cytoplasm"/>
    <property type="evidence" value="ECO:0007669"/>
    <property type="project" value="UniProtKB-SubCell"/>
</dbReference>
<evidence type="ECO:0000313" key="21">
    <source>
        <dbReference type="EMBL" id="GGL47113.1"/>
    </source>
</evidence>
<dbReference type="EC" id="4.2.3.4" evidence="7 18"/>
<evidence type="ECO:0000256" key="5">
    <source>
        <dbReference type="ARBA" id="ARBA00004661"/>
    </source>
</evidence>
<evidence type="ECO:0000256" key="10">
    <source>
        <dbReference type="ARBA" id="ARBA00022605"/>
    </source>
</evidence>
<evidence type="ECO:0000313" key="22">
    <source>
        <dbReference type="Proteomes" id="UP000654670"/>
    </source>
</evidence>
<comment type="pathway">
    <text evidence="5 18">Metabolic intermediate biosynthesis; chorismate biosynthesis; chorismate from D-erythrose 4-phosphate and phosphoenolpyruvate: step 2/7.</text>
</comment>
<comment type="subcellular location">
    <subcellularLocation>
        <location evidence="4 18">Cytoplasm</location>
    </subcellularLocation>
</comment>
<evidence type="ECO:0000256" key="6">
    <source>
        <dbReference type="ARBA" id="ARBA00005412"/>
    </source>
</evidence>
<evidence type="ECO:0000259" key="20">
    <source>
        <dbReference type="Pfam" id="PF24621"/>
    </source>
</evidence>
<accession>A0A917VYZ9</accession>
<keyword evidence="22" id="KW-1185">Reference proteome</keyword>
<evidence type="ECO:0000259" key="19">
    <source>
        <dbReference type="Pfam" id="PF01761"/>
    </source>
</evidence>
<feature type="binding site" evidence="18">
    <location>
        <begin position="165"/>
        <end position="168"/>
    </location>
    <ligand>
        <name>NAD(+)</name>
        <dbReference type="ChEBI" id="CHEBI:57540"/>
    </ligand>
</feature>
<feature type="domain" description="3-dehydroquinate synthase N-terminal" evidence="19">
    <location>
        <begin position="65"/>
        <end position="175"/>
    </location>
</feature>
<dbReference type="FunFam" id="3.40.50.1970:FF:000007">
    <property type="entry name" value="Pentafunctional AROM polypeptide"/>
    <property type="match status" value="1"/>
</dbReference>
<dbReference type="GO" id="GO:0000166">
    <property type="term" value="F:nucleotide binding"/>
    <property type="evidence" value="ECO:0007669"/>
    <property type="project" value="UniProtKB-KW"/>
</dbReference>
<protein>
    <recommendedName>
        <fullName evidence="8 18">3-dehydroquinate synthase</fullName>
        <shortName evidence="18">DHQS</shortName>
        <ecNumber evidence="7 18">4.2.3.4</ecNumber>
    </recommendedName>
</protein>
<dbReference type="GO" id="GO:0009423">
    <property type="term" value="P:chorismate biosynthetic process"/>
    <property type="evidence" value="ECO:0007669"/>
    <property type="project" value="UniProtKB-UniRule"/>
</dbReference>
<evidence type="ECO:0000256" key="18">
    <source>
        <dbReference type="HAMAP-Rule" id="MF_00110"/>
    </source>
</evidence>
<dbReference type="EMBL" id="BMOK01000003">
    <property type="protein sequence ID" value="GGL47113.1"/>
    <property type="molecule type" value="Genomic_DNA"/>
</dbReference>
<dbReference type="InterPro" id="IPR016037">
    <property type="entry name" value="DHQ_synth_AroB"/>
</dbReference>
<evidence type="ECO:0000256" key="4">
    <source>
        <dbReference type="ARBA" id="ARBA00004496"/>
    </source>
</evidence>
<proteinExistence type="inferred from homology"/>
<comment type="similarity">
    <text evidence="6 18">Belongs to the sugar phosphate cyclases superfamily. Dehydroquinate synthase family.</text>
</comment>
<dbReference type="HAMAP" id="MF_00110">
    <property type="entry name" value="DHQ_synthase"/>
    <property type="match status" value="1"/>
</dbReference>
<evidence type="ECO:0000256" key="8">
    <source>
        <dbReference type="ARBA" id="ARBA00017684"/>
    </source>
</evidence>
<evidence type="ECO:0000256" key="12">
    <source>
        <dbReference type="ARBA" id="ARBA00022741"/>
    </source>
</evidence>
<feature type="binding site" evidence="18">
    <location>
        <begin position="102"/>
        <end position="106"/>
    </location>
    <ligand>
        <name>NAD(+)</name>
        <dbReference type="ChEBI" id="CHEBI:57540"/>
    </ligand>
</feature>
<dbReference type="Gene3D" id="3.40.50.1970">
    <property type="match status" value="1"/>
</dbReference>
<evidence type="ECO:0000256" key="15">
    <source>
        <dbReference type="ARBA" id="ARBA00023141"/>
    </source>
</evidence>
<dbReference type="InterPro" id="IPR030963">
    <property type="entry name" value="DHQ_synth_fam"/>
</dbReference>
<evidence type="ECO:0000256" key="13">
    <source>
        <dbReference type="ARBA" id="ARBA00022833"/>
    </source>
</evidence>
<comment type="cofactor">
    <cofactor evidence="18">
        <name>Co(2+)</name>
        <dbReference type="ChEBI" id="CHEBI:48828"/>
    </cofactor>
    <cofactor evidence="18">
        <name>Zn(2+)</name>
        <dbReference type="ChEBI" id="CHEBI:29105"/>
    </cofactor>
    <text evidence="18">Binds 1 divalent metal cation per subunit. Can use either Co(2+) or Zn(2+).</text>
</comment>
<comment type="caution">
    <text evidence="18">Lacks conserved residue(s) required for the propagation of feature annotation.</text>
</comment>
<keyword evidence="12 18" id="KW-0547">Nucleotide-binding</keyword>
<dbReference type="PANTHER" id="PTHR43622">
    <property type="entry name" value="3-DEHYDROQUINATE SYNTHASE"/>
    <property type="match status" value="1"/>
</dbReference>
<dbReference type="RefSeq" id="WP_188801899.1">
    <property type="nucleotide sequence ID" value="NZ_BMOK01000003.1"/>
</dbReference>
<feature type="binding site" evidence="18">
    <location>
        <position position="180"/>
    </location>
    <ligand>
        <name>Zn(2+)</name>
        <dbReference type="ChEBI" id="CHEBI:29105"/>
    </ligand>
</feature>
<dbReference type="InterPro" id="IPR030960">
    <property type="entry name" value="DHQS/DOIS_N"/>
</dbReference>
<feature type="binding site" evidence="18">
    <location>
        <begin position="126"/>
        <end position="127"/>
    </location>
    <ligand>
        <name>NAD(+)</name>
        <dbReference type="ChEBI" id="CHEBI:57540"/>
    </ligand>
</feature>
<keyword evidence="15 18" id="KW-0057">Aromatic amino acid biosynthesis</keyword>
<dbReference type="GO" id="GO:0003856">
    <property type="term" value="F:3-dehydroquinate synthase activity"/>
    <property type="evidence" value="ECO:0007669"/>
    <property type="project" value="UniProtKB-UniRule"/>
</dbReference>
<dbReference type="Proteomes" id="UP000654670">
    <property type="component" value="Unassembled WGS sequence"/>
</dbReference>
<evidence type="ECO:0000256" key="7">
    <source>
        <dbReference type="ARBA" id="ARBA00013031"/>
    </source>
</evidence>
<evidence type="ECO:0000256" key="3">
    <source>
        <dbReference type="ARBA" id="ARBA00001947"/>
    </source>
</evidence>
<comment type="caution">
    <text evidence="21">The sequence shown here is derived from an EMBL/GenBank/DDBJ whole genome shotgun (WGS) entry which is preliminary data.</text>
</comment>
<dbReference type="Pfam" id="PF01761">
    <property type="entry name" value="DHQ_synthase"/>
    <property type="match status" value="1"/>
</dbReference>
<keyword evidence="13 18" id="KW-0862">Zinc</keyword>
<feature type="domain" description="3-dehydroquinate synthase C-terminal" evidence="20">
    <location>
        <begin position="177"/>
        <end position="320"/>
    </location>
</feature>
<dbReference type="GO" id="GO:0008652">
    <property type="term" value="P:amino acid biosynthetic process"/>
    <property type="evidence" value="ECO:0007669"/>
    <property type="project" value="UniProtKB-KW"/>
</dbReference>
<keyword evidence="17 18" id="KW-0170">Cobalt</keyword>
<evidence type="ECO:0000256" key="1">
    <source>
        <dbReference type="ARBA" id="ARBA00001393"/>
    </source>
</evidence>
<comment type="function">
    <text evidence="18">Catalyzes the conversion of 3-deoxy-D-arabino-heptulosonate 7-phosphate (DAHP) to dehydroquinate (DHQ).</text>
</comment>
<keyword evidence="14 18" id="KW-0520">NAD</keyword>
<dbReference type="PIRSF" id="PIRSF001455">
    <property type="entry name" value="DHQ_synth"/>
    <property type="match status" value="1"/>
</dbReference>
<comment type="cofactor">
    <cofactor evidence="2 18">
        <name>NAD(+)</name>
        <dbReference type="ChEBI" id="CHEBI:57540"/>
    </cofactor>
</comment>
<evidence type="ECO:0000256" key="2">
    <source>
        <dbReference type="ARBA" id="ARBA00001911"/>
    </source>
</evidence>
<comment type="cofactor">
    <cofactor evidence="3">
        <name>Zn(2+)</name>
        <dbReference type="ChEBI" id="CHEBI:29105"/>
    </cofactor>
</comment>
<dbReference type="Pfam" id="PF24621">
    <property type="entry name" value="DHQS_C"/>
    <property type="match status" value="1"/>
</dbReference>